<organism evidence="2 3">
    <name type="scientific">Pseudomassariella vexata</name>
    <dbReference type="NCBI Taxonomy" id="1141098"/>
    <lineage>
        <taxon>Eukaryota</taxon>
        <taxon>Fungi</taxon>
        <taxon>Dikarya</taxon>
        <taxon>Ascomycota</taxon>
        <taxon>Pezizomycotina</taxon>
        <taxon>Sordariomycetes</taxon>
        <taxon>Xylariomycetidae</taxon>
        <taxon>Amphisphaeriales</taxon>
        <taxon>Pseudomassariaceae</taxon>
        <taxon>Pseudomassariella</taxon>
    </lineage>
</organism>
<dbReference type="SUPFAM" id="SSF50800">
    <property type="entry name" value="PK beta-barrel domain-like"/>
    <property type="match status" value="1"/>
</dbReference>
<dbReference type="GO" id="GO:0003824">
    <property type="term" value="F:catalytic activity"/>
    <property type="evidence" value="ECO:0007669"/>
    <property type="project" value="InterPro"/>
</dbReference>
<accession>A0A1Y2DUN6</accession>
<dbReference type="PANTHER" id="PTHR36930">
    <property type="entry name" value="METAL-SULFUR CLUSTER BIOSYNTHESIS PROTEINS YUAD-RELATED"/>
    <property type="match status" value="1"/>
</dbReference>
<name>A0A1Y2DUN6_9PEZI</name>
<feature type="domain" description="MOSC" evidence="1">
    <location>
        <begin position="170"/>
        <end position="336"/>
    </location>
</feature>
<dbReference type="AlphaFoldDB" id="A0A1Y2DUN6"/>
<evidence type="ECO:0000313" key="3">
    <source>
        <dbReference type="Proteomes" id="UP000193689"/>
    </source>
</evidence>
<dbReference type="InParanoid" id="A0A1Y2DUN6"/>
<dbReference type="SUPFAM" id="SSF141673">
    <property type="entry name" value="MOSC N-terminal domain-like"/>
    <property type="match status" value="1"/>
</dbReference>
<protein>
    <submittedName>
        <fullName evidence="2">MOSC domain-domain-containing protein</fullName>
    </submittedName>
</protein>
<evidence type="ECO:0000313" key="2">
    <source>
        <dbReference type="EMBL" id="ORY62968.1"/>
    </source>
</evidence>
<dbReference type="Pfam" id="PF03476">
    <property type="entry name" value="MOSC_N"/>
    <property type="match status" value="1"/>
</dbReference>
<evidence type="ECO:0000259" key="1">
    <source>
        <dbReference type="PROSITE" id="PS51340"/>
    </source>
</evidence>
<dbReference type="GO" id="GO:0030170">
    <property type="term" value="F:pyridoxal phosphate binding"/>
    <property type="evidence" value="ECO:0007669"/>
    <property type="project" value="InterPro"/>
</dbReference>
<comment type="caution">
    <text evidence="2">The sequence shown here is derived from an EMBL/GenBank/DDBJ whole genome shotgun (WGS) entry which is preliminary data.</text>
</comment>
<reference evidence="2 3" key="1">
    <citation type="submission" date="2016-07" db="EMBL/GenBank/DDBJ databases">
        <title>Pervasive Adenine N6-methylation of Active Genes in Fungi.</title>
        <authorList>
            <consortium name="DOE Joint Genome Institute"/>
            <person name="Mondo S.J."/>
            <person name="Dannebaum R.O."/>
            <person name="Kuo R.C."/>
            <person name="Labutti K."/>
            <person name="Haridas S."/>
            <person name="Kuo A."/>
            <person name="Salamov A."/>
            <person name="Ahrendt S.R."/>
            <person name="Lipzen A."/>
            <person name="Sullivan W."/>
            <person name="Andreopoulos W.B."/>
            <person name="Clum A."/>
            <person name="Lindquist E."/>
            <person name="Daum C."/>
            <person name="Ramamoorthy G.K."/>
            <person name="Gryganskyi A."/>
            <person name="Culley D."/>
            <person name="Magnuson J.K."/>
            <person name="James T.Y."/>
            <person name="O'Malley M.A."/>
            <person name="Stajich J.E."/>
            <person name="Spatafora J.W."/>
            <person name="Visel A."/>
            <person name="Grigoriev I.V."/>
        </authorList>
    </citation>
    <scope>NUCLEOTIDE SEQUENCE [LARGE SCALE GENOMIC DNA]</scope>
    <source>
        <strain evidence="2 3">CBS 129021</strain>
    </source>
</reference>
<dbReference type="InterPro" id="IPR011037">
    <property type="entry name" value="Pyrv_Knase-like_insert_dom_sf"/>
</dbReference>
<dbReference type="OrthoDB" id="17255at2759"/>
<proteinExistence type="predicted"/>
<dbReference type="PROSITE" id="PS51340">
    <property type="entry name" value="MOSC"/>
    <property type="match status" value="1"/>
</dbReference>
<sequence>MKITRLYVYPIKALRPMSVQSAQLQQRGLENDRRFMLCKVQEDGSLKSMQTVYFPECTLCHQEIIGDEILVTYHKPEPPLIAPTLEQSTTLRVPLKPAVEGLEPVVIKLYGSTTRAYRMGQPHDGWFTSCLGYETALVYIGDGKRKVLFSPRSTTKTTGQNREMNKGWLSSMASYVTGSQGEQEPADDWLHFNECAPFLITTEASLDDVSSRLPEGESMDMMRFRPNVVVDGIDKWDEDWWSELHIGDNKRKLQVTENCGRCMSINIDYDKGRTADGEAGNVLKKLMADRRVDAGNKWSPVFGRYAFLVAGDAEDGNATTTTLVANVAVGDEVTVTRRSDERSVWSWPKQS</sequence>
<dbReference type="InterPro" id="IPR005303">
    <property type="entry name" value="MOCOS_middle"/>
</dbReference>
<gene>
    <name evidence="2" type="ORF">BCR38DRAFT_393525</name>
</gene>
<dbReference type="STRING" id="1141098.A0A1Y2DUN6"/>
<keyword evidence="3" id="KW-1185">Reference proteome</keyword>
<dbReference type="EMBL" id="MCFJ01000008">
    <property type="protein sequence ID" value="ORY62968.1"/>
    <property type="molecule type" value="Genomic_DNA"/>
</dbReference>
<dbReference type="InterPro" id="IPR005302">
    <property type="entry name" value="MoCF_Sase_C"/>
</dbReference>
<dbReference type="RefSeq" id="XP_040714625.1">
    <property type="nucleotide sequence ID" value="XM_040857599.1"/>
</dbReference>
<dbReference type="Pfam" id="PF03473">
    <property type="entry name" value="MOSC"/>
    <property type="match status" value="1"/>
</dbReference>
<dbReference type="GO" id="GO:0030151">
    <property type="term" value="F:molybdenum ion binding"/>
    <property type="evidence" value="ECO:0007669"/>
    <property type="project" value="InterPro"/>
</dbReference>
<dbReference type="PANTHER" id="PTHR36930:SF1">
    <property type="entry name" value="MOSC DOMAIN-CONTAINING PROTEIN"/>
    <property type="match status" value="1"/>
</dbReference>
<dbReference type="GeneID" id="63773811"/>
<dbReference type="InterPro" id="IPR052716">
    <property type="entry name" value="MOSC_domain"/>
</dbReference>
<dbReference type="Proteomes" id="UP000193689">
    <property type="component" value="Unassembled WGS sequence"/>
</dbReference>